<proteinExistence type="predicted"/>
<evidence type="ECO:0000313" key="1">
    <source>
        <dbReference type="EMBL" id="GIY15632.1"/>
    </source>
</evidence>
<dbReference type="Proteomes" id="UP001054945">
    <property type="component" value="Unassembled WGS sequence"/>
</dbReference>
<dbReference type="EMBL" id="BPLR01007255">
    <property type="protein sequence ID" value="GIY15632.1"/>
    <property type="molecule type" value="Genomic_DNA"/>
</dbReference>
<evidence type="ECO:0000313" key="2">
    <source>
        <dbReference type="Proteomes" id="UP001054945"/>
    </source>
</evidence>
<gene>
    <name evidence="1" type="ORF">CEXT_756011</name>
</gene>
<dbReference type="AlphaFoldDB" id="A0AAV4R5J2"/>
<protein>
    <submittedName>
        <fullName evidence="1">Uncharacterized protein</fullName>
    </submittedName>
</protein>
<name>A0AAV4R5J2_CAEEX</name>
<accession>A0AAV4R5J2</accession>
<comment type="caution">
    <text evidence="1">The sequence shown here is derived from an EMBL/GenBank/DDBJ whole genome shotgun (WGS) entry which is preliminary data.</text>
</comment>
<reference evidence="1 2" key="1">
    <citation type="submission" date="2021-06" db="EMBL/GenBank/DDBJ databases">
        <title>Caerostris extrusa draft genome.</title>
        <authorList>
            <person name="Kono N."/>
            <person name="Arakawa K."/>
        </authorList>
    </citation>
    <scope>NUCLEOTIDE SEQUENCE [LARGE SCALE GENOMIC DNA]</scope>
</reference>
<keyword evidence="2" id="KW-1185">Reference proteome</keyword>
<sequence>MAISGVGWQRCEAVWNLFIAERRNNDVSGDLHSTRVSRVAVFRGLHEKIRCLRLAQKKNFSKSNAPPSRFSKIFQSFEGLSAPSKLQTGASSVISE</sequence>
<organism evidence="1 2">
    <name type="scientific">Caerostris extrusa</name>
    <name type="common">Bark spider</name>
    <name type="synonym">Caerostris bankana</name>
    <dbReference type="NCBI Taxonomy" id="172846"/>
    <lineage>
        <taxon>Eukaryota</taxon>
        <taxon>Metazoa</taxon>
        <taxon>Ecdysozoa</taxon>
        <taxon>Arthropoda</taxon>
        <taxon>Chelicerata</taxon>
        <taxon>Arachnida</taxon>
        <taxon>Araneae</taxon>
        <taxon>Araneomorphae</taxon>
        <taxon>Entelegynae</taxon>
        <taxon>Araneoidea</taxon>
        <taxon>Araneidae</taxon>
        <taxon>Caerostris</taxon>
    </lineage>
</organism>